<organism evidence="2">
    <name type="scientific">Alexandrium monilatum</name>
    <dbReference type="NCBI Taxonomy" id="311494"/>
    <lineage>
        <taxon>Eukaryota</taxon>
        <taxon>Sar</taxon>
        <taxon>Alveolata</taxon>
        <taxon>Dinophyceae</taxon>
        <taxon>Gonyaulacales</taxon>
        <taxon>Pyrocystaceae</taxon>
        <taxon>Alexandrium</taxon>
    </lineage>
</organism>
<sequence length="207" mass="21727">MRPQGRGLTALEAVQQKLEEDQRRAQRVHSRRPAQTPPTSARGAAAGGAARAASYLRAVAGGRVPAFDSEVDASHLCSEVEVAVLHPPAQMPMPAGDVRGAEAAERSSSAGLPAGGGGPGDLHAHGFLSNRDNFLHILHFLRDGPRWQPPELPEECAALRSEALYFGCPALVQRLDALDGDGHRAGEGGRGCGSPAVREVLGAKLWT</sequence>
<dbReference type="InterPro" id="IPR011333">
    <property type="entry name" value="SKP1/BTB/POZ_sf"/>
</dbReference>
<dbReference type="Gene3D" id="3.30.710.10">
    <property type="entry name" value="Potassium Channel Kv1.1, Chain A"/>
    <property type="match status" value="1"/>
</dbReference>
<dbReference type="EMBL" id="HBNR01056106">
    <property type="protein sequence ID" value="CAE4622887.1"/>
    <property type="molecule type" value="Transcribed_RNA"/>
</dbReference>
<evidence type="ECO:0000256" key="1">
    <source>
        <dbReference type="SAM" id="MobiDB-lite"/>
    </source>
</evidence>
<evidence type="ECO:0000313" key="2">
    <source>
        <dbReference type="EMBL" id="CAE4622887.1"/>
    </source>
</evidence>
<dbReference type="AlphaFoldDB" id="A0A7S4RRF8"/>
<name>A0A7S4RRF8_9DINO</name>
<accession>A0A7S4RRF8</accession>
<gene>
    <name evidence="2" type="ORF">AMON00008_LOCUS39469</name>
</gene>
<proteinExistence type="predicted"/>
<protein>
    <submittedName>
        <fullName evidence="2">Uncharacterized protein</fullName>
    </submittedName>
</protein>
<feature type="region of interest" description="Disordered" evidence="1">
    <location>
        <begin position="89"/>
        <end position="116"/>
    </location>
</feature>
<feature type="region of interest" description="Disordered" evidence="1">
    <location>
        <begin position="19"/>
        <end position="48"/>
    </location>
</feature>
<reference evidence="2" key="1">
    <citation type="submission" date="2021-01" db="EMBL/GenBank/DDBJ databases">
        <authorList>
            <person name="Corre E."/>
            <person name="Pelletier E."/>
            <person name="Niang G."/>
            <person name="Scheremetjew M."/>
            <person name="Finn R."/>
            <person name="Kale V."/>
            <person name="Holt S."/>
            <person name="Cochrane G."/>
            <person name="Meng A."/>
            <person name="Brown T."/>
            <person name="Cohen L."/>
        </authorList>
    </citation>
    <scope>NUCLEOTIDE SEQUENCE</scope>
    <source>
        <strain evidence="2">CCMP3105</strain>
    </source>
</reference>
<dbReference type="SUPFAM" id="SSF54695">
    <property type="entry name" value="POZ domain"/>
    <property type="match status" value="1"/>
</dbReference>